<dbReference type="Gene3D" id="2.60.40.420">
    <property type="entry name" value="Cupredoxins - blue copper proteins"/>
    <property type="match status" value="3"/>
</dbReference>
<dbReference type="PANTHER" id="PTHR11709:SF71">
    <property type="entry name" value="OXIDOREDUCTASE TPCJ"/>
    <property type="match status" value="1"/>
</dbReference>
<dbReference type="InterPro" id="IPR002355">
    <property type="entry name" value="Cu_oxidase_Cu_BS"/>
</dbReference>
<sequence length="761" mass="84145">MPGVNDLSDIPLITAVVDKDQLQQAAHLQEPLPSFHYGVIIVDFDPNMRLQDVLLAAVIARVYGNPDPLSEDKLETPAGGFDWDPAEADPVDHGGYTSSWHHKLHSRDEASHRGLTFHPEGAPGNFRCHYPQLDPDIWESCNRANSRTCWLRMKRPDSDGRIYGYDIHTNYEVAAPTGVSRYYTIDVATGVIYPDGFPKQALLFNGTYPGPRLEACWGDELVITVKNSLPNMGTQIHWHGIRQLFTNDMDGVAVTQCPIARGHTFQYKFRVLQYGSTWYHSHYSLQYSDGLCGPLVIHGPASANYDVEAGQTLMVSDWVRESAFSEFHQEKTNEIAKANVKMDTFLLNGKAGMNAVGGPGNSPRDIEAYSVTRFTPGKKHRLRLINSGSGATFVVSIDDHQFTVIANDLVPIRPYTTDRLVIAVGQRFDVIVDGQKDRTGNYWLRAQPADGCNAFKKGVFNSTAGANTTYPLDTRVGIISYPSLRSLTLPASLSTTTDFSCLDAQSSMAPVVPWTIAREPLNPLSLSTFYNARQTVPDQTLGQSGNYSHWLLRLDPNIEHQTGKSMHSPFWLDFSNPTLLNLTGAAANPSYNIVYYPYRREGFIYMIIDSSLLPGTHPSQLGSQIVPNKGAHPMHWHGTDVVILGQSTERFDPVTSPGTWNYENPPRRDTVVVPGGGGYVAVAFRPDNPGVWLVHCHISWHASSGLALQMVIQGEEGVEGGIYGVLGRRAMDRLVGGCEEWEGDLGREDLEGIMEKDDSGI</sequence>
<evidence type="ECO:0000256" key="2">
    <source>
        <dbReference type="ARBA" id="ARBA00022723"/>
    </source>
</evidence>
<dbReference type="Pfam" id="PF00394">
    <property type="entry name" value="Cu-oxidase"/>
    <property type="match status" value="1"/>
</dbReference>
<dbReference type="PROSITE" id="PS00079">
    <property type="entry name" value="MULTICOPPER_OXIDASE1"/>
    <property type="match status" value="1"/>
</dbReference>
<keyword evidence="4" id="KW-0186">Copper</keyword>
<protein>
    <recommendedName>
        <fullName evidence="10">Laccase</fullName>
    </recommendedName>
</protein>
<keyword evidence="2" id="KW-0479">Metal-binding</keyword>
<evidence type="ECO:0000256" key="3">
    <source>
        <dbReference type="ARBA" id="ARBA00023002"/>
    </source>
</evidence>
<dbReference type="PROSITE" id="PS00080">
    <property type="entry name" value="MULTICOPPER_OXIDASE2"/>
    <property type="match status" value="1"/>
</dbReference>
<evidence type="ECO:0000259" key="7">
    <source>
        <dbReference type="Pfam" id="PF07732"/>
    </source>
</evidence>
<proteinExistence type="inferred from homology"/>
<dbReference type="InterPro" id="IPR011706">
    <property type="entry name" value="Cu-oxidase_C"/>
</dbReference>
<dbReference type="GeneID" id="87899121"/>
<dbReference type="InterPro" id="IPR033138">
    <property type="entry name" value="Cu_oxidase_CS"/>
</dbReference>
<dbReference type="CDD" id="cd13854">
    <property type="entry name" value="CuRO_1_MaLCC_like"/>
    <property type="match status" value="1"/>
</dbReference>
<evidence type="ECO:0008006" key="10">
    <source>
        <dbReference type="Google" id="ProtNLM"/>
    </source>
</evidence>
<dbReference type="RefSeq" id="XP_062730791.1">
    <property type="nucleotide sequence ID" value="XM_062879639.1"/>
</dbReference>
<dbReference type="InterPro" id="IPR008972">
    <property type="entry name" value="Cupredoxin"/>
</dbReference>
<gene>
    <name evidence="8" type="ORF">QC761_504140</name>
</gene>
<evidence type="ECO:0000313" key="8">
    <source>
        <dbReference type="EMBL" id="KAK4641815.1"/>
    </source>
</evidence>
<keyword evidence="3" id="KW-0560">Oxidoreductase</keyword>
<dbReference type="Proteomes" id="UP001322138">
    <property type="component" value="Unassembled WGS sequence"/>
</dbReference>
<accession>A0ABR0FFF8</accession>
<keyword evidence="9" id="KW-1185">Reference proteome</keyword>
<dbReference type="PANTHER" id="PTHR11709">
    <property type="entry name" value="MULTI-COPPER OXIDASE"/>
    <property type="match status" value="1"/>
</dbReference>
<dbReference type="InterPro" id="IPR045087">
    <property type="entry name" value="Cu-oxidase_fam"/>
</dbReference>
<dbReference type="SUPFAM" id="SSF49503">
    <property type="entry name" value="Cupredoxins"/>
    <property type="match status" value="3"/>
</dbReference>
<dbReference type="InterPro" id="IPR001117">
    <property type="entry name" value="Cu-oxidase_2nd"/>
</dbReference>
<evidence type="ECO:0000256" key="4">
    <source>
        <dbReference type="ARBA" id="ARBA00023008"/>
    </source>
</evidence>
<name>A0ABR0FFF8_9PEZI</name>
<evidence type="ECO:0000259" key="6">
    <source>
        <dbReference type="Pfam" id="PF07731"/>
    </source>
</evidence>
<feature type="domain" description="Plastocyanin-like" evidence="7">
    <location>
        <begin position="188"/>
        <end position="301"/>
    </location>
</feature>
<feature type="domain" description="Plastocyanin-like" evidence="5">
    <location>
        <begin position="312"/>
        <end position="456"/>
    </location>
</feature>
<comment type="caution">
    <text evidence="8">The sequence shown here is derived from an EMBL/GenBank/DDBJ whole genome shotgun (WGS) entry which is preliminary data.</text>
</comment>
<evidence type="ECO:0000256" key="1">
    <source>
        <dbReference type="ARBA" id="ARBA00010609"/>
    </source>
</evidence>
<dbReference type="InterPro" id="IPR011707">
    <property type="entry name" value="Cu-oxidase-like_N"/>
</dbReference>
<evidence type="ECO:0000313" key="9">
    <source>
        <dbReference type="Proteomes" id="UP001322138"/>
    </source>
</evidence>
<dbReference type="CDD" id="cd13880">
    <property type="entry name" value="CuRO_2_MaLCC_like"/>
    <property type="match status" value="1"/>
</dbReference>
<feature type="domain" description="Plastocyanin-like" evidence="6">
    <location>
        <begin position="629"/>
        <end position="713"/>
    </location>
</feature>
<reference evidence="8 9" key="1">
    <citation type="journal article" date="2023" name="bioRxiv">
        <title>High-quality genome assemblies of four members of thePodospora anserinaspecies complex.</title>
        <authorList>
            <person name="Ament-Velasquez S.L."/>
            <person name="Vogan A.A."/>
            <person name="Wallerman O."/>
            <person name="Hartmann F."/>
            <person name="Gautier V."/>
            <person name="Silar P."/>
            <person name="Giraud T."/>
            <person name="Johannesson H."/>
        </authorList>
    </citation>
    <scope>NUCLEOTIDE SEQUENCE [LARGE SCALE GENOMIC DNA]</scope>
    <source>
        <strain evidence="8 9">CBS 112042</strain>
    </source>
</reference>
<dbReference type="Pfam" id="PF07731">
    <property type="entry name" value="Cu-oxidase_2"/>
    <property type="match status" value="1"/>
</dbReference>
<dbReference type="EMBL" id="JAFFGZ010000007">
    <property type="protein sequence ID" value="KAK4641815.1"/>
    <property type="molecule type" value="Genomic_DNA"/>
</dbReference>
<evidence type="ECO:0000259" key="5">
    <source>
        <dbReference type="Pfam" id="PF00394"/>
    </source>
</evidence>
<dbReference type="Pfam" id="PF07732">
    <property type="entry name" value="Cu-oxidase_3"/>
    <property type="match status" value="1"/>
</dbReference>
<comment type="similarity">
    <text evidence="1">Belongs to the multicopper oxidase family.</text>
</comment>
<organism evidence="8 9">
    <name type="scientific">Podospora bellae-mahoneyi</name>
    <dbReference type="NCBI Taxonomy" id="2093777"/>
    <lineage>
        <taxon>Eukaryota</taxon>
        <taxon>Fungi</taxon>
        <taxon>Dikarya</taxon>
        <taxon>Ascomycota</taxon>
        <taxon>Pezizomycotina</taxon>
        <taxon>Sordariomycetes</taxon>
        <taxon>Sordariomycetidae</taxon>
        <taxon>Sordariales</taxon>
        <taxon>Podosporaceae</taxon>
        <taxon>Podospora</taxon>
    </lineage>
</organism>